<dbReference type="AlphaFoldDB" id="A0A1Y9H2X0"/>
<protein>
    <submittedName>
        <fullName evidence="2">CHK domain-containing protein</fullName>
    </submittedName>
</protein>
<dbReference type="SUPFAM" id="SSF56112">
    <property type="entry name" value="Protein kinase-like (PK-like)"/>
    <property type="match status" value="1"/>
</dbReference>
<reference evidence="2" key="2">
    <citation type="submission" date="2020-05" db="UniProtKB">
        <authorList>
            <consortium name="EnsemblMetazoa"/>
        </authorList>
    </citation>
    <scope>IDENTIFICATION</scope>
    <source>
        <strain evidence="2">WRAIR2</strain>
    </source>
</reference>
<dbReference type="InterPro" id="IPR015897">
    <property type="entry name" value="CHK_kinase-like"/>
</dbReference>
<sequence>MPQQANKDPVHWLTSQLFQKALVSHTADRSLEVEDVHLAVHENGAQQYSSTIYRASVSYRSRGKADTIKLIVKLTTSKVNSVADERSFDTELKVYRDYLAKMNAIVGESSTSRLAPRLIYTATDPVPFLILEDLTTAELVHCSKLLGLDDATVVLVKLAQFHAASYSLSSSTTLNAPDAVNNGLFVQKPSDGVKFLLENFTIFTEELSRWDGCTKYAERFKNILPTFLERGATIYGARGFSFNVLNHGDLHYNNMLFKIDTDEHRVRDVVFYDFQLSCWTTPAVDLLYFLYLVCDRETRETQRHQLIQLYHQEFTRTLGIAGYMGKAPTLHDISCDLLRAGFLEVTIAICFTPFLYADHSQAMAVYGNEEDARNYRRGLYNHPEYQAIIMQLLPFFLHKGFLD</sequence>
<dbReference type="PANTHER" id="PTHR11012">
    <property type="entry name" value="PROTEIN KINASE-LIKE DOMAIN-CONTAINING"/>
    <property type="match status" value="1"/>
</dbReference>
<feature type="domain" description="CHK kinase-like" evidence="1">
    <location>
        <begin position="129"/>
        <end position="320"/>
    </location>
</feature>
<dbReference type="Proteomes" id="UP000075884">
    <property type="component" value="Unassembled WGS sequence"/>
</dbReference>
<dbReference type="Gene3D" id="3.90.1200.10">
    <property type="match status" value="1"/>
</dbReference>
<evidence type="ECO:0000313" key="3">
    <source>
        <dbReference type="Proteomes" id="UP000075884"/>
    </source>
</evidence>
<dbReference type="SMART" id="SM00587">
    <property type="entry name" value="CHK"/>
    <property type="match status" value="1"/>
</dbReference>
<evidence type="ECO:0000313" key="2">
    <source>
        <dbReference type="EnsemblMetazoa" id="ADIR015823-PA"/>
    </source>
</evidence>
<accession>A0A1Y9H2X0</accession>
<name>A0A1Y9H2X0_9DIPT</name>
<proteinExistence type="predicted"/>
<dbReference type="InterPro" id="IPR011009">
    <property type="entry name" value="Kinase-like_dom_sf"/>
</dbReference>
<dbReference type="VEuPathDB" id="VectorBase:ADIR015823"/>
<keyword evidence="3" id="KW-1185">Reference proteome</keyword>
<dbReference type="InterPro" id="IPR004119">
    <property type="entry name" value="EcKL"/>
</dbReference>
<dbReference type="PANTHER" id="PTHR11012:SF12">
    <property type="entry name" value="CHK KINASE-LIKE DOMAIN-CONTAINING PROTEIN-RELATED"/>
    <property type="match status" value="1"/>
</dbReference>
<organism evidence="2 3">
    <name type="scientific">Anopheles dirus</name>
    <dbReference type="NCBI Taxonomy" id="7168"/>
    <lineage>
        <taxon>Eukaryota</taxon>
        <taxon>Metazoa</taxon>
        <taxon>Ecdysozoa</taxon>
        <taxon>Arthropoda</taxon>
        <taxon>Hexapoda</taxon>
        <taxon>Insecta</taxon>
        <taxon>Pterygota</taxon>
        <taxon>Neoptera</taxon>
        <taxon>Endopterygota</taxon>
        <taxon>Diptera</taxon>
        <taxon>Nematocera</taxon>
        <taxon>Culicoidea</taxon>
        <taxon>Culicidae</taxon>
        <taxon>Anophelinae</taxon>
        <taxon>Anopheles</taxon>
    </lineage>
</organism>
<evidence type="ECO:0000259" key="1">
    <source>
        <dbReference type="SMART" id="SM00587"/>
    </source>
</evidence>
<dbReference type="Pfam" id="PF02958">
    <property type="entry name" value="EcKL"/>
    <property type="match status" value="1"/>
</dbReference>
<reference evidence="3" key="1">
    <citation type="submission" date="2013-03" db="EMBL/GenBank/DDBJ databases">
        <title>The Genome Sequence of Anopheles dirus WRAIR2.</title>
        <authorList>
            <consortium name="The Broad Institute Genomics Platform"/>
            <person name="Neafsey D.E."/>
            <person name="Walton C."/>
            <person name="Walker B."/>
            <person name="Young S.K."/>
            <person name="Zeng Q."/>
            <person name="Gargeya S."/>
            <person name="Fitzgerald M."/>
            <person name="Haas B."/>
            <person name="Abouelleil A."/>
            <person name="Allen A.W."/>
            <person name="Alvarado L."/>
            <person name="Arachchi H.M."/>
            <person name="Berlin A.M."/>
            <person name="Chapman S.B."/>
            <person name="Gainer-Dewar J."/>
            <person name="Goldberg J."/>
            <person name="Griggs A."/>
            <person name="Gujja S."/>
            <person name="Hansen M."/>
            <person name="Howarth C."/>
            <person name="Imamovic A."/>
            <person name="Ireland A."/>
            <person name="Larimer J."/>
            <person name="McCowan C."/>
            <person name="Murphy C."/>
            <person name="Pearson M."/>
            <person name="Poon T.W."/>
            <person name="Priest M."/>
            <person name="Roberts A."/>
            <person name="Saif S."/>
            <person name="Shea T."/>
            <person name="Sisk P."/>
            <person name="Sykes S."/>
            <person name="Wortman J."/>
            <person name="Nusbaum C."/>
            <person name="Birren B."/>
        </authorList>
    </citation>
    <scope>NUCLEOTIDE SEQUENCE [LARGE SCALE GENOMIC DNA]</scope>
    <source>
        <strain evidence="3">WRAIR2</strain>
    </source>
</reference>
<dbReference type="EnsemblMetazoa" id="ADIR015823-RA">
    <property type="protein sequence ID" value="ADIR015823-PA"/>
    <property type="gene ID" value="ADIR015823"/>
</dbReference>